<feature type="region of interest" description="Disordered" evidence="8">
    <location>
        <begin position="1327"/>
        <end position="1479"/>
    </location>
</feature>
<feature type="repeat" description="ANK" evidence="5">
    <location>
        <begin position="221"/>
        <end position="253"/>
    </location>
</feature>
<evidence type="ECO:0000256" key="7">
    <source>
        <dbReference type="SAM" id="Coils"/>
    </source>
</evidence>
<dbReference type="InterPro" id="IPR051631">
    <property type="entry name" value="Ankyrin-KH/SAM_domain"/>
</dbReference>
<evidence type="ECO:0000259" key="9">
    <source>
        <dbReference type="SMART" id="SM00322"/>
    </source>
</evidence>
<evidence type="ECO:0000256" key="2">
    <source>
        <dbReference type="ARBA" id="ARBA00022990"/>
    </source>
</evidence>
<dbReference type="FunFam" id="1.25.40.20:FF:000131">
    <property type="entry name" value="ankyrin repeat domain-containing protein 17 isoform X1"/>
    <property type="match status" value="1"/>
</dbReference>
<reference evidence="10 11" key="1">
    <citation type="journal article" date="2012" name="Nature">
        <title>The genomic landscape of species divergence in Ficedula flycatchers.</title>
        <authorList>
            <person name="Ellegren H."/>
            <person name="Smeds L."/>
            <person name="Burri R."/>
            <person name="Olason P.I."/>
            <person name="Backstrom N."/>
            <person name="Kawakami T."/>
            <person name="Kunstner A."/>
            <person name="Makinen H."/>
            <person name="Nadachowska-Brzyska K."/>
            <person name="Qvarnstrom A."/>
            <person name="Uebbing S."/>
            <person name="Wolf J.B."/>
        </authorList>
    </citation>
    <scope>NUCLEOTIDE SEQUENCE [LARGE SCALE GENOMIC DNA]</scope>
</reference>
<feature type="repeat" description="ANK" evidence="5">
    <location>
        <begin position="1093"/>
        <end position="1125"/>
    </location>
</feature>
<keyword evidence="6" id="KW-0694">RNA-binding</keyword>
<feature type="compositionally biased region" description="Polar residues" evidence="8">
    <location>
        <begin position="2189"/>
        <end position="2203"/>
    </location>
</feature>
<feature type="region of interest" description="Disordered" evidence="8">
    <location>
        <begin position="1716"/>
        <end position="1805"/>
    </location>
</feature>
<dbReference type="FunFam" id="1.25.40.20:FF:000161">
    <property type="entry name" value="ankyrin repeat domain-containing protein 17 isoform X3"/>
    <property type="match status" value="1"/>
</dbReference>
<dbReference type="PANTHER" id="PTHR23206">
    <property type="entry name" value="MASK PROTEIN"/>
    <property type="match status" value="1"/>
</dbReference>
<feature type="compositionally biased region" description="Pro residues" evidence="8">
    <location>
        <begin position="2093"/>
        <end position="2103"/>
    </location>
</feature>
<evidence type="ECO:0000256" key="8">
    <source>
        <dbReference type="SAM" id="MobiDB-lite"/>
    </source>
</evidence>
<feature type="region of interest" description="Disordered" evidence="8">
    <location>
        <begin position="2069"/>
        <end position="2120"/>
    </location>
</feature>
<feature type="compositionally biased region" description="Low complexity" evidence="8">
    <location>
        <begin position="1915"/>
        <end position="1934"/>
    </location>
</feature>
<dbReference type="FunFam" id="1.25.40.20:FF:000114">
    <property type="entry name" value="ankyrin repeat and KH domain-containing protein 1 isoform X2"/>
    <property type="match status" value="1"/>
</dbReference>
<dbReference type="PROSITE" id="PS50088">
    <property type="entry name" value="ANK_REPEAT"/>
    <property type="match status" value="17"/>
</dbReference>
<dbReference type="FunFam" id="1.25.40.20:FF:000028">
    <property type="entry name" value="ankyrin repeat domain-containing protein 17 isoform X1"/>
    <property type="match status" value="1"/>
</dbReference>
<proteinExistence type="predicted"/>
<feature type="coiled-coil region" evidence="7">
    <location>
        <begin position="670"/>
        <end position="763"/>
    </location>
</feature>
<feature type="repeat" description="ANK" evidence="5">
    <location>
        <begin position="255"/>
        <end position="287"/>
    </location>
</feature>
<dbReference type="PROSITE" id="PS50084">
    <property type="entry name" value="KH_TYPE_1"/>
    <property type="match status" value="1"/>
</dbReference>
<dbReference type="FunFam" id="1.25.40.20:FF:000014">
    <property type="entry name" value="ankyrin repeat domain-containing protein 17 isoform X2"/>
    <property type="match status" value="1"/>
</dbReference>
<organism evidence="10 11">
    <name type="scientific">Ficedula albicollis</name>
    <name type="common">Collared flycatcher</name>
    <name type="synonym">Muscicapa albicollis</name>
    <dbReference type="NCBI Taxonomy" id="59894"/>
    <lineage>
        <taxon>Eukaryota</taxon>
        <taxon>Metazoa</taxon>
        <taxon>Chordata</taxon>
        <taxon>Craniata</taxon>
        <taxon>Vertebrata</taxon>
        <taxon>Euteleostomi</taxon>
        <taxon>Archelosauria</taxon>
        <taxon>Archosauria</taxon>
        <taxon>Dinosauria</taxon>
        <taxon>Saurischia</taxon>
        <taxon>Theropoda</taxon>
        <taxon>Coelurosauria</taxon>
        <taxon>Aves</taxon>
        <taxon>Neognathae</taxon>
        <taxon>Neoaves</taxon>
        <taxon>Telluraves</taxon>
        <taxon>Australaves</taxon>
        <taxon>Passeriformes</taxon>
        <taxon>Muscicapidae</taxon>
        <taxon>Ficedula</taxon>
    </lineage>
</organism>
<dbReference type="PRINTS" id="PR01415">
    <property type="entry name" value="ANKYRIN"/>
</dbReference>
<evidence type="ECO:0000256" key="6">
    <source>
        <dbReference type="PROSITE-ProRule" id="PRU00117"/>
    </source>
</evidence>
<dbReference type="FunFam" id="1.25.40.20:FF:000046">
    <property type="entry name" value="Ankyrin repeat and KH domain-containing protein 1"/>
    <property type="match status" value="1"/>
</dbReference>
<feature type="repeat" description="ANK" evidence="5">
    <location>
        <begin position="418"/>
        <end position="442"/>
    </location>
</feature>
<feature type="compositionally biased region" description="Low complexity" evidence="8">
    <location>
        <begin position="1863"/>
        <end position="1872"/>
    </location>
</feature>
<feature type="region of interest" description="Disordered" evidence="8">
    <location>
        <begin position="639"/>
        <end position="659"/>
    </location>
</feature>
<dbReference type="STRING" id="59894.ENSFALP00000008672"/>
<dbReference type="Pfam" id="PF00023">
    <property type="entry name" value="Ank"/>
    <property type="match status" value="4"/>
</dbReference>
<dbReference type="Pfam" id="PF00013">
    <property type="entry name" value="KH_1"/>
    <property type="match status" value="1"/>
</dbReference>
<feature type="compositionally biased region" description="Polar residues" evidence="8">
    <location>
        <begin position="641"/>
        <end position="659"/>
    </location>
</feature>
<dbReference type="InterPro" id="IPR036770">
    <property type="entry name" value="Ankyrin_rpt-contain_sf"/>
</dbReference>
<dbReference type="SMART" id="SM00322">
    <property type="entry name" value="KH"/>
    <property type="match status" value="1"/>
</dbReference>
<dbReference type="InterPro" id="IPR036612">
    <property type="entry name" value="KH_dom_type_1_sf"/>
</dbReference>
<evidence type="ECO:0000256" key="5">
    <source>
        <dbReference type="PROSITE-ProRule" id="PRU00023"/>
    </source>
</evidence>
<feature type="compositionally biased region" description="Low complexity" evidence="8">
    <location>
        <begin position="1760"/>
        <end position="1804"/>
    </location>
</feature>
<accession>U3K0W8</accession>
<dbReference type="SUPFAM" id="SSF48403">
    <property type="entry name" value="Ankyrin repeat"/>
    <property type="match status" value="3"/>
</dbReference>
<dbReference type="FunFam" id="1.25.40.20:FF:000012">
    <property type="entry name" value="ankyrin repeat domain-containing protein 17 isoform X1"/>
    <property type="match status" value="1"/>
</dbReference>
<dbReference type="GeneTree" id="ENSGT00940000153768"/>
<dbReference type="PANTHER" id="PTHR23206:SF1">
    <property type="entry name" value="ANKYRIN REPEAT DOMAIN-CONTAINING PROTEIN 17"/>
    <property type="match status" value="1"/>
</dbReference>
<keyword evidence="1" id="KW-0677">Repeat</keyword>
<dbReference type="HOGENOM" id="CLU_000590_0_1_1"/>
<feature type="domain" description="K Homology" evidence="9">
    <location>
        <begin position="1533"/>
        <end position="1603"/>
    </location>
</feature>
<feature type="repeat" description="ANK" evidence="5">
    <location>
        <begin position="525"/>
        <end position="557"/>
    </location>
</feature>
<dbReference type="InterPro" id="IPR004088">
    <property type="entry name" value="KH_dom_type_1"/>
</dbReference>
<feature type="repeat" description="ANK" evidence="5">
    <location>
        <begin position="321"/>
        <end position="353"/>
    </location>
</feature>
<feature type="repeat" description="ANK" evidence="5">
    <location>
        <begin position="1026"/>
        <end position="1058"/>
    </location>
</feature>
<protein>
    <submittedName>
        <fullName evidence="10">Ankyrin repeat domain 17</fullName>
    </submittedName>
</protein>
<feature type="repeat" description="ANK" evidence="5">
    <location>
        <begin position="1161"/>
        <end position="1193"/>
    </location>
</feature>
<dbReference type="InterPro" id="IPR004087">
    <property type="entry name" value="KH_dom"/>
</dbReference>
<dbReference type="Proteomes" id="UP000016665">
    <property type="component" value="Chromosome 4"/>
</dbReference>
<feature type="repeat" description="ANK" evidence="5">
    <location>
        <begin position="491"/>
        <end position="523"/>
    </location>
</feature>
<dbReference type="CDD" id="cd22249">
    <property type="entry name" value="UDM1_RNF168_RNF169-like"/>
    <property type="match status" value="1"/>
</dbReference>
<feature type="repeat" description="ANK" evidence="5">
    <location>
        <begin position="458"/>
        <end position="490"/>
    </location>
</feature>
<feature type="region of interest" description="Disordered" evidence="8">
    <location>
        <begin position="1823"/>
        <end position="1934"/>
    </location>
</feature>
<dbReference type="GO" id="GO:0005634">
    <property type="term" value="C:nucleus"/>
    <property type="evidence" value="ECO:0007669"/>
    <property type="project" value="TreeGrafter"/>
</dbReference>
<feature type="repeat" description="ANK" evidence="5">
    <location>
        <begin position="188"/>
        <end position="220"/>
    </location>
</feature>
<feature type="compositionally biased region" description="Polar residues" evidence="8">
    <location>
        <begin position="1999"/>
        <end position="2026"/>
    </location>
</feature>
<dbReference type="FunFam" id="3.30.1370.10:FF:000031">
    <property type="entry name" value="ankyrin repeat domain-containing protein 17 isoform X1"/>
    <property type="match status" value="1"/>
</dbReference>
<dbReference type="eggNOG" id="KOG4369">
    <property type="taxonomic scope" value="Eukaryota"/>
</dbReference>
<evidence type="ECO:0000256" key="4">
    <source>
        <dbReference type="ARBA" id="ARBA00023054"/>
    </source>
</evidence>
<feature type="repeat" description="ANK" evidence="5">
    <location>
        <begin position="1060"/>
        <end position="1092"/>
    </location>
</feature>
<dbReference type="GO" id="GO:0005737">
    <property type="term" value="C:cytoplasm"/>
    <property type="evidence" value="ECO:0007669"/>
    <property type="project" value="TreeGrafter"/>
</dbReference>
<dbReference type="Gene3D" id="3.30.1370.10">
    <property type="entry name" value="K Homology domain, type 1"/>
    <property type="match status" value="1"/>
</dbReference>
<feature type="compositionally biased region" description="Polar residues" evidence="8">
    <location>
        <begin position="1450"/>
        <end position="1461"/>
    </location>
</feature>
<dbReference type="GO" id="GO:0045087">
    <property type="term" value="P:innate immune response"/>
    <property type="evidence" value="ECO:0007669"/>
    <property type="project" value="TreeGrafter"/>
</dbReference>
<feature type="region of interest" description="Disordered" evidence="8">
    <location>
        <begin position="2163"/>
        <end position="2233"/>
    </location>
</feature>
<reference evidence="10" key="2">
    <citation type="submission" date="2025-08" db="UniProtKB">
        <authorList>
            <consortium name="Ensembl"/>
        </authorList>
    </citation>
    <scope>IDENTIFICATION</scope>
</reference>
<evidence type="ECO:0000313" key="10">
    <source>
        <dbReference type="Ensembl" id="ENSFALP00000008672.2"/>
    </source>
</evidence>
<dbReference type="GO" id="GO:0003723">
    <property type="term" value="F:RNA binding"/>
    <property type="evidence" value="ECO:0007669"/>
    <property type="project" value="UniProtKB-UniRule"/>
</dbReference>
<feature type="repeat" description="ANK" evidence="5">
    <location>
        <begin position="354"/>
        <end position="386"/>
    </location>
</feature>
<feature type="repeat" description="ANK" evidence="5">
    <location>
        <begin position="155"/>
        <end position="187"/>
    </location>
</feature>
<feature type="compositionally biased region" description="Polar residues" evidence="8">
    <location>
        <begin position="1495"/>
        <end position="1512"/>
    </location>
</feature>
<dbReference type="Gene3D" id="1.25.40.20">
    <property type="entry name" value="Ankyrin repeat-containing domain"/>
    <property type="match status" value="7"/>
</dbReference>
<dbReference type="Pfam" id="PF12796">
    <property type="entry name" value="Ank_2"/>
    <property type="match status" value="8"/>
</dbReference>
<feature type="compositionally biased region" description="Low complexity" evidence="8">
    <location>
        <begin position="1429"/>
        <end position="1441"/>
    </location>
</feature>
<feature type="repeat" description="ANK" evidence="5">
    <location>
        <begin position="943"/>
        <end position="975"/>
    </location>
</feature>
<keyword evidence="11" id="KW-1185">Reference proteome</keyword>
<feature type="compositionally biased region" description="Low complexity" evidence="8">
    <location>
        <begin position="1823"/>
        <end position="1855"/>
    </location>
</feature>
<reference evidence="10" key="3">
    <citation type="submission" date="2025-09" db="UniProtKB">
        <authorList>
            <consortium name="Ensembl"/>
        </authorList>
    </citation>
    <scope>IDENTIFICATION</scope>
</reference>
<dbReference type="SMART" id="SM00248">
    <property type="entry name" value="ANK"/>
    <property type="match status" value="23"/>
</dbReference>
<dbReference type="InterPro" id="IPR047375">
    <property type="entry name" value="KH-I_ANKRD17"/>
</dbReference>
<dbReference type="PROSITE" id="PS50297">
    <property type="entry name" value="ANK_REP_REGION"/>
    <property type="match status" value="17"/>
</dbReference>
<sequence length="2387" mass="251873">MLETASKLLLSSTADGADLRTVDPETQARLEALLEAAGIGKLSTADGKAFADPEVLRRLTSSVSCALDEAAAALTRMRAESTASAGQTDNRSLAEACSEGDVNAVRKLLIEGRSVNEHTEEGESLLCLACSAGYYELAQVLLAMHANVEDRGIKGDITPLMAAANGGHVKIVKLLLAHGADVNAQSSTGNTALTYACAGGYVDVVKVLLESGASIEDHNENGHTPLMEAGSAGHVEVARVLLENGAGINTHSNEFKESALTLACYKGHLEMVRFLLEAGADQEHKTDEMHTALMEACMDGHVEVARLLLDSGAQVNMPADSFESPLTLAACGGHVELAALLIERGANLEEVNDEGYTPLMEAAREGHEEMVALLLGQGANINAQTEETQETALTLACCGGFLEVADFLIKAGADIELGCSTPLMEAAQEGHLELVKYLLAAGFVPSVSGANVHATTATGDTALTYACENGHTDVADVLLQAGADLEHESEGGRTPLMKAARAGHVCTVQFLISKGANVNRTTANNDHTVLSLACAGGHLAVVELLLAHGADPTHRLKDGSTMLIEAAKGGHTSVVCYLLDYPNNLLSAPPPDATQLTPPSHDLNRAPRVPVQALPMVVPPQEPDKPPANVATTLPIRNKAASKQKSSSHLPTNNQDVQGYITNQSPESIVEEAQGKLTELEQRIKEAIEKNAQLQSLELAHADQLTKEKIEELNKTREEQIQKKQKILEELQKVERELQLKTQQQLKKQYLEVKAQRIQLQQQQQSCQHLGLLTPVGVGEQLSEGDYARLQQVDPILLKDDPQQAAAQTGFAPVQPLAMPQALPLAAGSLPPGSIANLTELQGVIVGQPVLGQAQLAGLGQGILTETQQGLMVASPAQTLNDTLDDIMAAVSGRASAMSNTPTHSIATSVSQPQTPTPSPIISPSAMLPIYPAIDIDAQTESNHDTALTLACAGGHEELVQTLLERGANIEHRDKKGGLAASGGYVNIIKILLNAGAEINSRQFIIVAFLKFLIFSFFSFRTGSKLGISPLMLAAMNGHTAAVKLLLDMGSDINAQIETNRNTALTLACFQGRTEVVSLLLDRKANVEHRAKTGLTPLMEAASGGYAEVGRVLLDKGADVNAPPVPSSRDTALTIAADKGHYKFCELLISRGAHIDVRNKKGNTPLWLAANGGHLDVVQLLVQAGADVDAADNRKITPLMAAFRKGHVKVVRYLVKEVNQFPSDSECMRYIATITDKEMLKKCHLCMESIVQAKDRQAAEANKNASILLEELDLEKLREESRRLALAAKREKRKEKRRKKKEEQRRKLEEIEAKNKENFELQAAQEKEKLKAEDDPEVPMEPPSATTTTTIGISATWTTLAGSHGKRNNTITTASSKRKNRKNKVTPDNVQIIFDDQLPISYSQPEKVNGESKSSSTSESGDSDNMRISSCSDESSNSNSSHKSDNHSSTAVTNTQSNKKQPSVLVTCPKDERKAVPGKSSIKLSEVINEVTSNSLSTCTKSAPSPLSSPNGKLTIASPKRGQKREEGWKEVVRRSKKVSVPSTVISRVIGRGGCNINAIRECTGAHIDIDKQKDKTGDRIITIRGGTESTRQATQLINALIKDPDKEIDELIPKNRLKSSTVNSKIGSSTPATTTAANSSLVGIKVTTVAASSTSQTASALTVPAISSASAHKSIKNPVNNVRPGFQVSLPLAYPPPQFAHALLAAQTFQQIRPPRLPMTHFGGTFPPAQSTWGPFPVRPLSPARATNSPKPHMVPRHNSQNSSGSQVNSASSLTTSPTATTTSVASTAPGSSASGNNPSSPSVRRQLFVTVVKTSNATTTTVTTTASNTSTAPTNTTYPTPTAKEHYPASSPSSPSPPAQPAAGSRSSPPDCAAPNPGTSGSSVHPAHQQPPGAPLPEARPPLQQPQVPAPDPRVVVPPNLAAPSSSAPAVGASAAPLTYPVAQTSMGSAQPAAKMETPAIRPPVHGTGSVPKNAAPAQSSSVAVLNVNHIKRPHSVPSSVQLPSTLSTQSASQNSAHPASKPMGNNFSATLPFGPFSTLFENSPTSAHAFWGGSVVSSQTTPESMLSAKSSFLPNSEPLHQSDTSKAPGFRPPLQRPAPSPSGIVSMDSPYASVTPSSTHLGSFASNLSGGPIYAPGTPLGGAPAAANFNRQHFSPLSLLPPCSSASSESPAQSVSSGVRAPSPTPSAVSLGSEKPSNVSQDRKVPVPIGTERSARIRQTGTSTPSVIGSNLAAPVGHSGIWSFEGIGGSQDKVDWCHSGMGSHMIHRPMSDPGVFSHQAMDRDSTGIVAPSGTFHQPVPAGYMDFPKVGGMPFSVYGNAIIPPVAPITDGTAGPIFNGPHAADPSWNSLIKMVSNSTENNGPQTVWTGTWTPHMNSVHMNQLG</sequence>
<evidence type="ECO:0000256" key="3">
    <source>
        <dbReference type="ARBA" id="ARBA00023043"/>
    </source>
</evidence>
<name>U3K0W8_FICAL</name>
<feature type="compositionally biased region" description="Polar residues" evidence="8">
    <location>
        <begin position="2069"/>
        <end position="2088"/>
    </location>
</feature>
<evidence type="ECO:0000313" key="11">
    <source>
        <dbReference type="Proteomes" id="UP000016665"/>
    </source>
</evidence>
<feature type="compositionally biased region" description="Low complexity" evidence="8">
    <location>
        <begin position="1411"/>
        <end position="1420"/>
    </location>
</feature>
<feature type="compositionally biased region" description="Pro residues" evidence="8">
    <location>
        <begin position="1894"/>
        <end position="1914"/>
    </location>
</feature>
<feature type="region of interest" description="Disordered" evidence="8">
    <location>
        <begin position="1288"/>
        <end position="1309"/>
    </location>
</feature>
<keyword evidence="4 7" id="KW-0175">Coiled coil</keyword>
<feature type="compositionally biased region" description="Low complexity" evidence="8">
    <location>
        <begin position="2163"/>
        <end position="2180"/>
    </location>
</feature>
<dbReference type="Ensembl" id="ENSFALT00000008710.2">
    <property type="protein sequence ID" value="ENSFALP00000008672.2"/>
    <property type="gene ID" value="ENSFALG00000008287.2"/>
</dbReference>
<dbReference type="CDD" id="cd22502">
    <property type="entry name" value="KH-I_ANKRD17"/>
    <property type="match status" value="1"/>
</dbReference>
<feature type="compositionally biased region" description="Low complexity" evidence="8">
    <location>
        <begin position="1344"/>
        <end position="1359"/>
    </location>
</feature>
<feature type="repeat" description="ANK" evidence="5">
    <location>
        <begin position="1128"/>
        <end position="1160"/>
    </location>
</feature>
<feature type="region of interest" description="Disordered" evidence="8">
    <location>
        <begin position="1495"/>
        <end position="1525"/>
    </location>
</feature>
<gene>
    <name evidence="10" type="primary">ANKRD17</name>
</gene>
<feature type="compositionally biased region" description="Basic residues" evidence="8">
    <location>
        <begin position="1290"/>
        <end position="1300"/>
    </location>
</feature>
<feature type="compositionally biased region" description="Polar residues" evidence="8">
    <location>
        <begin position="2220"/>
        <end position="2232"/>
    </location>
</feature>
<keyword evidence="3 5" id="KW-0040">ANK repeat</keyword>
<dbReference type="SUPFAM" id="SSF54791">
    <property type="entry name" value="Eukaryotic type KH-domain (KH-domain type I)"/>
    <property type="match status" value="1"/>
</dbReference>
<keyword evidence="2" id="KW-0007">Acetylation</keyword>
<dbReference type="InterPro" id="IPR002110">
    <property type="entry name" value="Ankyrin_rpt"/>
</dbReference>
<evidence type="ECO:0000256" key="1">
    <source>
        <dbReference type="ARBA" id="ARBA00022737"/>
    </source>
</evidence>
<feature type="repeat" description="ANK" evidence="5">
    <location>
        <begin position="288"/>
        <end position="320"/>
    </location>
</feature>
<feature type="region of interest" description="Disordered" evidence="8">
    <location>
        <begin position="1997"/>
        <end position="2026"/>
    </location>
</feature>
<dbReference type="eggNOG" id="KOG0504">
    <property type="taxonomic scope" value="Eukaryota"/>
</dbReference>